<dbReference type="Gene3D" id="1.25.10.10">
    <property type="entry name" value="Leucine-rich Repeat Variant"/>
    <property type="match status" value="1"/>
</dbReference>
<keyword evidence="3" id="KW-0732">Signal</keyword>
<dbReference type="AlphaFoldDB" id="A0A2W4UHA2"/>
<evidence type="ECO:0000313" key="5">
    <source>
        <dbReference type="Proteomes" id="UP000249354"/>
    </source>
</evidence>
<reference evidence="4 5" key="2">
    <citation type="submission" date="2018-06" db="EMBL/GenBank/DDBJ databases">
        <title>Metagenomic assembly of (sub)arctic Cyanobacteria and their associated microbiome from non-axenic cultures.</title>
        <authorList>
            <person name="Baurain D."/>
        </authorList>
    </citation>
    <scope>NUCLEOTIDE SEQUENCE [LARGE SCALE GENOMIC DNA]</scope>
    <source>
        <strain evidence="4">ULC129bin1</strain>
    </source>
</reference>
<accession>A0A2W4UHA2</accession>
<dbReference type="SUPFAM" id="SSF48371">
    <property type="entry name" value="ARM repeat"/>
    <property type="match status" value="1"/>
</dbReference>
<dbReference type="Proteomes" id="UP000249354">
    <property type="component" value="Unassembled WGS sequence"/>
</dbReference>
<dbReference type="InterPro" id="IPR011989">
    <property type="entry name" value="ARM-like"/>
</dbReference>
<evidence type="ECO:0008006" key="6">
    <source>
        <dbReference type="Google" id="ProtNLM"/>
    </source>
</evidence>
<evidence type="ECO:0000256" key="3">
    <source>
        <dbReference type="SAM" id="SignalP"/>
    </source>
</evidence>
<keyword evidence="1" id="KW-0042">Antenna complex</keyword>
<sequence>MTGRNNSVKAMLVFGVLTASLMAGAKPAFSQVSALDRLLEQAEASGAAVDDAAVVDSVSDDSVSDESVGNEPVSIEPVSVEYTVDAAESEAAMLTLSEALDADGVADILATAESEAVEELEAVVEKSPGAEVLVGLESASMDSPGVGPAERDLAATGAAFTVEASSVPALQAALNSNQALTQLYAADALWTLTGDSELVLPTLMKAAASGDADIQALAVAALGQMGNQASPAVPMLTELLNRNSRTRAITQNALTVIRSGNPSRTMLGIIARESRRRVLPAALRAISELWR</sequence>
<proteinExistence type="predicted"/>
<feature type="signal peptide" evidence="3">
    <location>
        <begin position="1"/>
        <end position="25"/>
    </location>
</feature>
<feature type="chain" id="PRO_5015945945" description="HEAT repeat domain-containing protein" evidence="3">
    <location>
        <begin position="26"/>
        <end position="291"/>
    </location>
</feature>
<comment type="caution">
    <text evidence="4">The sequence shown here is derived from an EMBL/GenBank/DDBJ whole genome shotgun (WGS) entry which is preliminary data.</text>
</comment>
<organism evidence="4 5">
    <name type="scientific">Leptolyngbya foveolarum</name>
    <dbReference type="NCBI Taxonomy" id="47253"/>
    <lineage>
        <taxon>Bacteria</taxon>
        <taxon>Bacillati</taxon>
        <taxon>Cyanobacteriota</taxon>
        <taxon>Cyanophyceae</taxon>
        <taxon>Leptolyngbyales</taxon>
        <taxon>Leptolyngbyaceae</taxon>
        <taxon>Leptolyngbya group</taxon>
        <taxon>Leptolyngbya</taxon>
    </lineage>
</organism>
<reference evidence="5" key="1">
    <citation type="submission" date="2018-04" db="EMBL/GenBank/DDBJ databases">
        <authorList>
            <person name="Cornet L."/>
        </authorList>
    </citation>
    <scope>NUCLEOTIDE SEQUENCE [LARGE SCALE GENOMIC DNA]</scope>
</reference>
<keyword evidence="2" id="KW-0605">Phycobilisome</keyword>
<protein>
    <recommendedName>
        <fullName evidence="6">HEAT repeat domain-containing protein</fullName>
    </recommendedName>
</protein>
<gene>
    <name evidence="4" type="ORF">DCF25_12770</name>
</gene>
<dbReference type="Pfam" id="PF13646">
    <property type="entry name" value="HEAT_2"/>
    <property type="match status" value="1"/>
</dbReference>
<dbReference type="InterPro" id="IPR016024">
    <property type="entry name" value="ARM-type_fold"/>
</dbReference>
<evidence type="ECO:0000256" key="1">
    <source>
        <dbReference type="ARBA" id="ARBA00022549"/>
    </source>
</evidence>
<dbReference type="EMBL" id="QBMC01000083">
    <property type="protein sequence ID" value="PZO16169.1"/>
    <property type="molecule type" value="Genomic_DNA"/>
</dbReference>
<dbReference type="GO" id="GO:0030089">
    <property type="term" value="C:phycobilisome"/>
    <property type="evidence" value="ECO:0007669"/>
    <property type="project" value="UniProtKB-KW"/>
</dbReference>
<name>A0A2W4UHA2_9CYAN</name>
<evidence type="ECO:0000313" key="4">
    <source>
        <dbReference type="EMBL" id="PZO16169.1"/>
    </source>
</evidence>
<evidence type="ECO:0000256" key="2">
    <source>
        <dbReference type="ARBA" id="ARBA00022738"/>
    </source>
</evidence>